<name>M3AI58_PSEFD</name>
<proteinExistence type="predicted"/>
<reference evidence="2 3" key="1">
    <citation type="journal article" date="2012" name="PLoS Pathog.">
        <title>Diverse lifestyles and strategies of plant pathogenesis encoded in the genomes of eighteen Dothideomycetes fungi.</title>
        <authorList>
            <person name="Ohm R.A."/>
            <person name="Feau N."/>
            <person name="Henrissat B."/>
            <person name="Schoch C.L."/>
            <person name="Horwitz B.A."/>
            <person name="Barry K.W."/>
            <person name="Condon B.J."/>
            <person name="Copeland A.C."/>
            <person name="Dhillon B."/>
            <person name="Glaser F."/>
            <person name="Hesse C.N."/>
            <person name="Kosti I."/>
            <person name="LaButti K."/>
            <person name="Lindquist E.A."/>
            <person name="Lucas S."/>
            <person name="Salamov A.A."/>
            <person name="Bradshaw R.E."/>
            <person name="Ciuffetti L."/>
            <person name="Hamelin R.C."/>
            <person name="Kema G.H.J."/>
            <person name="Lawrence C."/>
            <person name="Scott J.A."/>
            <person name="Spatafora J.W."/>
            <person name="Turgeon B.G."/>
            <person name="de Wit P.J.G.M."/>
            <person name="Zhong S."/>
            <person name="Goodwin S.B."/>
            <person name="Grigoriev I.V."/>
        </authorList>
    </citation>
    <scope>NUCLEOTIDE SEQUENCE [LARGE SCALE GENOMIC DNA]</scope>
    <source>
        <strain evidence="2 3">CIRAD86</strain>
    </source>
</reference>
<dbReference type="GeneID" id="19334444"/>
<organism evidence="2 3">
    <name type="scientific">Pseudocercospora fijiensis (strain CIRAD86)</name>
    <name type="common">Black leaf streak disease fungus</name>
    <name type="synonym">Mycosphaerella fijiensis</name>
    <dbReference type="NCBI Taxonomy" id="383855"/>
    <lineage>
        <taxon>Eukaryota</taxon>
        <taxon>Fungi</taxon>
        <taxon>Dikarya</taxon>
        <taxon>Ascomycota</taxon>
        <taxon>Pezizomycotina</taxon>
        <taxon>Dothideomycetes</taxon>
        <taxon>Dothideomycetidae</taxon>
        <taxon>Mycosphaerellales</taxon>
        <taxon>Mycosphaerellaceae</taxon>
        <taxon>Pseudocercospora</taxon>
    </lineage>
</organism>
<feature type="region of interest" description="Disordered" evidence="1">
    <location>
        <begin position="1"/>
        <end position="20"/>
    </location>
</feature>
<evidence type="ECO:0000313" key="2">
    <source>
        <dbReference type="EMBL" id="EME76893.1"/>
    </source>
</evidence>
<dbReference type="EMBL" id="KB446573">
    <property type="protein sequence ID" value="EME76893.1"/>
    <property type="molecule type" value="Genomic_DNA"/>
</dbReference>
<keyword evidence="3" id="KW-1185">Reference proteome</keyword>
<dbReference type="HOGENOM" id="CLU_1865995_0_0_1"/>
<dbReference type="Proteomes" id="UP000016932">
    <property type="component" value="Unassembled WGS sequence"/>
</dbReference>
<protein>
    <submittedName>
        <fullName evidence="2">Uncharacterized protein</fullName>
    </submittedName>
</protein>
<dbReference type="RefSeq" id="XP_007932535.1">
    <property type="nucleotide sequence ID" value="XM_007934344.1"/>
</dbReference>
<gene>
    <name evidence="2" type="ORF">MYCFIDRAFT_180552</name>
</gene>
<feature type="region of interest" description="Disordered" evidence="1">
    <location>
        <begin position="55"/>
        <end position="81"/>
    </location>
</feature>
<evidence type="ECO:0000256" key="1">
    <source>
        <dbReference type="SAM" id="MobiDB-lite"/>
    </source>
</evidence>
<accession>M3AI58</accession>
<dbReference type="VEuPathDB" id="FungiDB:MYCFIDRAFT_180552"/>
<dbReference type="AlphaFoldDB" id="M3AI58"/>
<evidence type="ECO:0000313" key="3">
    <source>
        <dbReference type="Proteomes" id="UP000016932"/>
    </source>
</evidence>
<dbReference type="KEGG" id="pfj:MYCFIDRAFT_180552"/>
<sequence length="137" mass="14505">MVADGGYAAPPGQLRARAGQPVREGASWRVEGQVVQRSQCAEAWPKAMPGCVRGAERSGASRELGGTSLMADGRQRGSQIGSGDMLLNRKMAESGVGEEMYLIIHRSVAEPPTRGLRRGSFSGDITSGRVYFPAITA</sequence>